<gene>
    <name evidence="4" type="ORF">D9757_013318</name>
</gene>
<feature type="region of interest" description="Disordered" evidence="1">
    <location>
        <begin position="583"/>
        <end position="646"/>
    </location>
</feature>
<dbReference type="PANTHER" id="PTHR43662:SF3">
    <property type="entry name" value="DOMAIN PROTEIN, PUTATIVE (AFU_ORTHOLOGUE AFUA_6G11970)-RELATED"/>
    <property type="match status" value="1"/>
</dbReference>
<evidence type="ECO:0000259" key="3">
    <source>
        <dbReference type="Pfam" id="PF09362"/>
    </source>
</evidence>
<comment type="caution">
    <text evidence="4">The sequence shown here is derived from an EMBL/GenBank/DDBJ whole genome shotgun (WGS) entry which is preliminary data.</text>
</comment>
<evidence type="ECO:0000256" key="1">
    <source>
        <dbReference type="SAM" id="MobiDB-lite"/>
    </source>
</evidence>
<keyword evidence="2" id="KW-0732">Signal</keyword>
<dbReference type="EMBL" id="JAACJN010000202">
    <property type="protein sequence ID" value="KAF5362587.1"/>
    <property type="molecule type" value="Genomic_DNA"/>
</dbReference>
<proteinExistence type="predicted"/>
<feature type="domain" description="DUF1996" evidence="3">
    <location>
        <begin position="36"/>
        <end position="285"/>
    </location>
</feature>
<evidence type="ECO:0000256" key="2">
    <source>
        <dbReference type="SAM" id="SignalP"/>
    </source>
</evidence>
<dbReference type="Proteomes" id="UP000518752">
    <property type="component" value="Unassembled WGS sequence"/>
</dbReference>
<reference evidence="4 5" key="1">
    <citation type="journal article" date="2020" name="ISME J.">
        <title>Uncovering the hidden diversity of litter-decomposition mechanisms in mushroom-forming fungi.</title>
        <authorList>
            <person name="Floudas D."/>
            <person name="Bentzer J."/>
            <person name="Ahren D."/>
            <person name="Johansson T."/>
            <person name="Persson P."/>
            <person name="Tunlid A."/>
        </authorList>
    </citation>
    <scope>NUCLEOTIDE SEQUENCE [LARGE SCALE GENOMIC DNA]</scope>
    <source>
        <strain evidence="4 5">CBS 406.79</strain>
    </source>
</reference>
<keyword evidence="5" id="KW-1185">Reference proteome</keyword>
<dbReference type="OrthoDB" id="74764at2759"/>
<feature type="signal peptide" evidence="2">
    <location>
        <begin position="1"/>
        <end position="20"/>
    </location>
</feature>
<dbReference type="InterPro" id="IPR018535">
    <property type="entry name" value="DUF1996"/>
</dbReference>
<feature type="chain" id="PRO_5034534065" description="DUF1996 domain-containing protein" evidence="2">
    <location>
        <begin position="21"/>
        <end position="646"/>
    </location>
</feature>
<name>A0A8H5LME0_9AGAR</name>
<protein>
    <recommendedName>
        <fullName evidence="3">DUF1996 domain-containing protein</fullName>
    </recommendedName>
</protein>
<accession>A0A8H5LME0</accession>
<feature type="compositionally biased region" description="Low complexity" evidence="1">
    <location>
        <begin position="444"/>
        <end position="454"/>
    </location>
</feature>
<organism evidence="4 5">
    <name type="scientific">Collybiopsis confluens</name>
    <dbReference type="NCBI Taxonomy" id="2823264"/>
    <lineage>
        <taxon>Eukaryota</taxon>
        <taxon>Fungi</taxon>
        <taxon>Dikarya</taxon>
        <taxon>Basidiomycota</taxon>
        <taxon>Agaricomycotina</taxon>
        <taxon>Agaricomycetes</taxon>
        <taxon>Agaricomycetidae</taxon>
        <taxon>Agaricales</taxon>
        <taxon>Marasmiineae</taxon>
        <taxon>Omphalotaceae</taxon>
        <taxon>Collybiopsis</taxon>
    </lineage>
</organism>
<feature type="compositionally biased region" description="Low complexity" evidence="1">
    <location>
        <begin position="583"/>
        <end position="599"/>
    </location>
</feature>
<dbReference type="Pfam" id="PF09362">
    <property type="entry name" value="DUF1996"/>
    <property type="match status" value="1"/>
</dbReference>
<dbReference type="AlphaFoldDB" id="A0A8H5LME0"/>
<feature type="region of interest" description="Disordered" evidence="1">
    <location>
        <begin position="444"/>
        <end position="474"/>
    </location>
</feature>
<dbReference type="PANTHER" id="PTHR43662">
    <property type="match status" value="1"/>
</dbReference>
<evidence type="ECO:0000313" key="5">
    <source>
        <dbReference type="Proteomes" id="UP000518752"/>
    </source>
</evidence>
<sequence length="646" mass="65656">MARQLLHSFFALAALSSVQAYFLVGNRDILVTERLDPIINPGAISGHAHSIVGGSNFGSTLSTASLRNSECTTMPIQEDKSNYWFPHLYFQHKNGSFSSLTVGNVIRYLPVPCLRAHSFGVDYLFNDAENGQPNTVKAFPDDFRMISGDMTLRSYNASSYAQQAVTFLCLDFNGVSTKYNELPPVSCPSGIRAQINFPMCWDGKNLDSSDHKSHVAFPSGGADSGTCNDPNFPVTLPRIFIEGYWATGDFDAIRNTDAMNSTQPYVFAHGDPTGYGYHADFYNGWKSGVLQNVLDKCACTSAGFGDATCCGDLGVFTLETSGSCGLTPIVDETVLGTLPALPGNNPVRYGPAAAPALAASSVPAILAPAYAYTDGTATATGTVVSAASSATGAGAGSAGAPANPTSASSVQASAVSGSSGSASANSAPASASASAASASGHSSQASVSASSSQAGETSATIPPPAHGASSAPASGASASASSNVAVVAPASSHIAVVFPTSNSGSGASVSSNVAVAVPTSASGSGHDCDSSSEGASATLIVSDSVMAASSSSASFTIIPASAFPSSAIASSAGYTILPASALPASPSASASGAASSSSSDDGEYEYYCERRPKRKNSHRRSLTSSSSKVRQGLHHNVHRRLSDNDF</sequence>
<evidence type="ECO:0000313" key="4">
    <source>
        <dbReference type="EMBL" id="KAF5362587.1"/>
    </source>
</evidence>
<feature type="compositionally biased region" description="Basic residues" evidence="1">
    <location>
        <begin position="611"/>
        <end position="621"/>
    </location>
</feature>